<dbReference type="PROSITE" id="PS00760">
    <property type="entry name" value="SPASE_I_2"/>
    <property type="match status" value="1"/>
</dbReference>
<evidence type="ECO:0000256" key="4">
    <source>
        <dbReference type="ARBA" id="ARBA00013208"/>
    </source>
</evidence>
<feature type="active site" evidence="6">
    <location>
        <position position="86"/>
    </location>
</feature>
<sequence>METEDAARVWRTVLEWLLAGVAAAIIAWSVKHYMYAQLEIHNISMQNTLYDGQRLIEDKWSYHFHQPHRGDIVIIDGPESDIRLIKRVIGLPGDELDIRDGQVFINGTALPEPYAKGRTEPNGITVPFVIGQGELFVMGDNRENSMDSRTLGPIAFTSIEGKAVFRMWPFRQFGFID</sequence>
<dbReference type="GO" id="GO:0009003">
    <property type="term" value="F:signal peptidase activity"/>
    <property type="evidence" value="ECO:0007669"/>
    <property type="project" value="UniProtKB-EC"/>
</dbReference>
<keyword evidence="7" id="KW-0645">Protease</keyword>
<evidence type="ECO:0000313" key="9">
    <source>
        <dbReference type="EMBL" id="QAY65676.1"/>
    </source>
</evidence>
<dbReference type="PRINTS" id="PR00727">
    <property type="entry name" value="LEADERPTASE"/>
</dbReference>
<dbReference type="AlphaFoldDB" id="A0A4P6ESX4"/>
<dbReference type="NCBIfam" id="TIGR02227">
    <property type="entry name" value="sigpep_I_bact"/>
    <property type="match status" value="1"/>
</dbReference>
<comment type="subcellular location">
    <subcellularLocation>
        <location evidence="2">Cell membrane</location>
        <topology evidence="2">Single-pass type II membrane protein</topology>
    </subcellularLocation>
    <subcellularLocation>
        <location evidence="7">Membrane</location>
        <topology evidence="7">Single-pass type II membrane protein</topology>
    </subcellularLocation>
</comment>
<feature type="active site" evidence="6">
    <location>
        <position position="44"/>
    </location>
</feature>
<dbReference type="KEGG" id="pprt:ET464_04035"/>
<dbReference type="InterPro" id="IPR019757">
    <property type="entry name" value="Pept_S26A_signal_pept_1_Lys-AS"/>
</dbReference>
<dbReference type="EC" id="3.4.21.89" evidence="4 7"/>
<keyword evidence="10" id="KW-1185">Reference proteome</keyword>
<keyword evidence="5 7" id="KW-0378">Hydrolase</keyword>
<dbReference type="InterPro" id="IPR000223">
    <property type="entry name" value="Pept_S26A_signal_pept_1"/>
</dbReference>
<dbReference type="Proteomes" id="UP000293568">
    <property type="component" value="Chromosome"/>
</dbReference>
<feature type="transmembrane region" description="Helical" evidence="7">
    <location>
        <begin position="12"/>
        <end position="30"/>
    </location>
</feature>
<dbReference type="InterPro" id="IPR019758">
    <property type="entry name" value="Pept_S26A_signal_pept_1_CS"/>
</dbReference>
<dbReference type="PANTHER" id="PTHR43390:SF1">
    <property type="entry name" value="CHLOROPLAST PROCESSING PEPTIDASE"/>
    <property type="match status" value="1"/>
</dbReference>
<dbReference type="OrthoDB" id="9802919at2"/>
<dbReference type="PANTHER" id="PTHR43390">
    <property type="entry name" value="SIGNAL PEPTIDASE I"/>
    <property type="match status" value="1"/>
</dbReference>
<dbReference type="InterPro" id="IPR019533">
    <property type="entry name" value="Peptidase_S26"/>
</dbReference>
<name>A0A4P6ESX4_9BACL</name>
<evidence type="ECO:0000256" key="5">
    <source>
        <dbReference type="ARBA" id="ARBA00022801"/>
    </source>
</evidence>
<dbReference type="Pfam" id="PF10502">
    <property type="entry name" value="Peptidase_S26"/>
    <property type="match status" value="1"/>
</dbReference>
<evidence type="ECO:0000256" key="6">
    <source>
        <dbReference type="PIRSR" id="PIRSR600223-1"/>
    </source>
</evidence>
<keyword evidence="7" id="KW-0812">Transmembrane</keyword>
<dbReference type="GO" id="GO:0004252">
    <property type="term" value="F:serine-type endopeptidase activity"/>
    <property type="evidence" value="ECO:0007669"/>
    <property type="project" value="InterPro"/>
</dbReference>
<keyword evidence="7" id="KW-0472">Membrane</keyword>
<evidence type="ECO:0000259" key="8">
    <source>
        <dbReference type="Pfam" id="PF10502"/>
    </source>
</evidence>
<dbReference type="EMBL" id="CP035492">
    <property type="protein sequence ID" value="QAY65676.1"/>
    <property type="molecule type" value="Genomic_DNA"/>
</dbReference>
<proteinExistence type="inferred from homology"/>
<dbReference type="SUPFAM" id="SSF51306">
    <property type="entry name" value="LexA/Signal peptidase"/>
    <property type="match status" value="1"/>
</dbReference>
<dbReference type="RefSeq" id="WP_129438465.1">
    <property type="nucleotide sequence ID" value="NZ_CP035492.1"/>
</dbReference>
<feature type="domain" description="Peptidase S26" evidence="8">
    <location>
        <begin position="14"/>
        <end position="168"/>
    </location>
</feature>
<evidence type="ECO:0000313" key="10">
    <source>
        <dbReference type="Proteomes" id="UP000293568"/>
    </source>
</evidence>
<dbReference type="Gene3D" id="2.10.109.10">
    <property type="entry name" value="Umud Fragment, subunit A"/>
    <property type="match status" value="1"/>
</dbReference>
<evidence type="ECO:0000256" key="2">
    <source>
        <dbReference type="ARBA" id="ARBA00004401"/>
    </source>
</evidence>
<comment type="similarity">
    <text evidence="3 7">Belongs to the peptidase S26 family.</text>
</comment>
<accession>A0A4P6ESX4</accession>
<gene>
    <name evidence="9" type="primary">lepB</name>
    <name evidence="9" type="ORF">ET464_04035</name>
</gene>
<organism evidence="9 10">
    <name type="scientific">Paenibacillus protaetiae</name>
    <dbReference type="NCBI Taxonomy" id="2509456"/>
    <lineage>
        <taxon>Bacteria</taxon>
        <taxon>Bacillati</taxon>
        <taxon>Bacillota</taxon>
        <taxon>Bacilli</taxon>
        <taxon>Bacillales</taxon>
        <taxon>Paenibacillaceae</taxon>
        <taxon>Paenibacillus</taxon>
    </lineage>
</organism>
<dbReference type="InterPro" id="IPR036286">
    <property type="entry name" value="LexA/Signal_pep-like_sf"/>
</dbReference>
<dbReference type="GO" id="GO:0006465">
    <property type="term" value="P:signal peptide processing"/>
    <property type="evidence" value="ECO:0007669"/>
    <property type="project" value="InterPro"/>
</dbReference>
<comment type="catalytic activity">
    <reaction evidence="1 7">
        <text>Cleavage of hydrophobic, N-terminal signal or leader sequences from secreted and periplasmic proteins.</text>
        <dbReference type="EC" id="3.4.21.89"/>
    </reaction>
</comment>
<dbReference type="PROSITE" id="PS00761">
    <property type="entry name" value="SPASE_I_3"/>
    <property type="match status" value="1"/>
</dbReference>
<evidence type="ECO:0000256" key="7">
    <source>
        <dbReference type="RuleBase" id="RU362042"/>
    </source>
</evidence>
<dbReference type="GO" id="GO:0005886">
    <property type="term" value="C:plasma membrane"/>
    <property type="evidence" value="ECO:0007669"/>
    <property type="project" value="UniProtKB-SubCell"/>
</dbReference>
<protein>
    <recommendedName>
        <fullName evidence="4 7">Signal peptidase I</fullName>
        <ecNumber evidence="4 7">3.4.21.89</ecNumber>
    </recommendedName>
</protein>
<reference evidence="9 10" key="1">
    <citation type="submission" date="2019-01" db="EMBL/GenBank/DDBJ databases">
        <title>Genome sequencing of strain FW100M-2.</title>
        <authorList>
            <person name="Heo J."/>
            <person name="Kim S.-J."/>
            <person name="Kim J.-S."/>
            <person name="Hong S.-B."/>
            <person name="Kwon S.-W."/>
        </authorList>
    </citation>
    <scope>NUCLEOTIDE SEQUENCE [LARGE SCALE GENOMIC DNA]</scope>
    <source>
        <strain evidence="9 10">FW100M-2</strain>
    </source>
</reference>
<keyword evidence="7" id="KW-1133">Transmembrane helix</keyword>
<evidence type="ECO:0000256" key="3">
    <source>
        <dbReference type="ARBA" id="ARBA00009370"/>
    </source>
</evidence>
<dbReference type="CDD" id="cd06530">
    <property type="entry name" value="S26_SPase_I"/>
    <property type="match status" value="1"/>
</dbReference>
<evidence type="ECO:0000256" key="1">
    <source>
        <dbReference type="ARBA" id="ARBA00000677"/>
    </source>
</evidence>